<sequence>MASQVTLASIPSKAVHMLLQHGSNSKEGEEAALALIRKYHSDLPTLLEMDQFEEARAEKHVGVIGTVLSWTDLDKNTSTPTDGINGEKTKIDILSQVKANPLINFSVFSTEEQAVYTESLDGLNSSTANELAARTDEGEQFVPTDSPRMIEYKVSEKNSMMWKIPNMNNLAPLTLEMWQKLIHASDAELKTCMSNALNGITPAKLMASKDTIKMSFFRDKYLVHCGEPITVRLKGSMPTDSSRLPKHKSTLWNWLRPYIRCNCKSDGKHDNSRTRCKGEMIWMDHAIWYMYNNLGDFFNQSTVQGKYMAFLIFLGGEARSAILAHMAFLHT</sequence>
<reference evidence="1 2" key="1">
    <citation type="submission" date="2024-09" db="EMBL/GenBank/DDBJ databases">
        <title>Chromosome-scale assembly of Riccia sorocarpa.</title>
        <authorList>
            <person name="Paukszto L."/>
        </authorList>
    </citation>
    <scope>NUCLEOTIDE SEQUENCE [LARGE SCALE GENOMIC DNA]</scope>
    <source>
        <strain evidence="1">LP-2024</strain>
        <tissue evidence="1">Aerial parts of the thallus</tissue>
    </source>
</reference>
<dbReference type="EMBL" id="JBJQOH010000004">
    <property type="protein sequence ID" value="KAL3688787.1"/>
    <property type="molecule type" value="Genomic_DNA"/>
</dbReference>
<dbReference type="Proteomes" id="UP001633002">
    <property type="component" value="Unassembled WGS sequence"/>
</dbReference>
<comment type="caution">
    <text evidence="1">The sequence shown here is derived from an EMBL/GenBank/DDBJ whole genome shotgun (WGS) entry which is preliminary data.</text>
</comment>
<accession>A0ABD3HB96</accession>
<evidence type="ECO:0000313" key="1">
    <source>
        <dbReference type="EMBL" id="KAL3688787.1"/>
    </source>
</evidence>
<keyword evidence="2" id="KW-1185">Reference proteome</keyword>
<evidence type="ECO:0000313" key="2">
    <source>
        <dbReference type="Proteomes" id="UP001633002"/>
    </source>
</evidence>
<dbReference type="AlphaFoldDB" id="A0ABD3HB96"/>
<organism evidence="1 2">
    <name type="scientific">Riccia sorocarpa</name>
    <dbReference type="NCBI Taxonomy" id="122646"/>
    <lineage>
        <taxon>Eukaryota</taxon>
        <taxon>Viridiplantae</taxon>
        <taxon>Streptophyta</taxon>
        <taxon>Embryophyta</taxon>
        <taxon>Marchantiophyta</taxon>
        <taxon>Marchantiopsida</taxon>
        <taxon>Marchantiidae</taxon>
        <taxon>Marchantiales</taxon>
        <taxon>Ricciaceae</taxon>
        <taxon>Riccia</taxon>
    </lineage>
</organism>
<gene>
    <name evidence="1" type="ORF">R1sor_015096</name>
</gene>
<proteinExistence type="predicted"/>
<name>A0ABD3HB96_9MARC</name>
<protein>
    <submittedName>
        <fullName evidence="1">Uncharacterized protein</fullName>
    </submittedName>
</protein>